<protein>
    <recommendedName>
        <fullName evidence="2">Agenet domain-containing protein</fullName>
    </recommendedName>
</protein>
<feature type="domain" description="Agenet" evidence="2">
    <location>
        <begin position="104"/>
        <end position="164"/>
    </location>
</feature>
<name>A0A0A9DKR9_ARUDO</name>
<feature type="region of interest" description="Disordered" evidence="1">
    <location>
        <begin position="264"/>
        <end position="324"/>
    </location>
</feature>
<dbReference type="InterPro" id="IPR014002">
    <property type="entry name" value="Agenet_dom_plant"/>
</dbReference>
<dbReference type="EMBL" id="GBRH01210622">
    <property type="protein sequence ID" value="JAD87273.1"/>
    <property type="molecule type" value="Transcribed_RNA"/>
</dbReference>
<feature type="region of interest" description="Disordered" evidence="1">
    <location>
        <begin position="189"/>
        <end position="226"/>
    </location>
</feature>
<dbReference type="AlphaFoldDB" id="A0A0A9DKR9"/>
<dbReference type="Pfam" id="PF05641">
    <property type="entry name" value="Agenet"/>
    <property type="match status" value="1"/>
</dbReference>
<accession>A0A0A9DKR9</accession>
<reference evidence="3" key="1">
    <citation type="submission" date="2014-09" db="EMBL/GenBank/DDBJ databases">
        <authorList>
            <person name="Magalhaes I.L.F."/>
            <person name="Oliveira U."/>
            <person name="Santos F.R."/>
            <person name="Vidigal T.H.D.A."/>
            <person name="Brescovit A.D."/>
            <person name="Santos A.J."/>
        </authorList>
    </citation>
    <scope>NUCLEOTIDE SEQUENCE</scope>
    <source>
        <tissue evidence="3">Shoot tissue taken approximately 20 cm above the soil surface</tissue>
    </source>
</reference>
<dbReference type="SMART" id="SM00743">
    <property type="entry name" value="Agenet"/>
    <property type="match status" value="1"/>
</dbReference>
<feature type="compositionally biased region" description="Polar residues" evidence="1">
    <location>
        <begin position="213"/>
        <end position="226"/>
    </location>
</feature>
<evidence type="ECO:0000256" key="1">
    <source>
        <dbReference type="SAM" id="MobiDB-lite"/>
    </source>
</evidence>
<dbReference type="InterPro" id="IPR008395">
    <property type="entry name" value="Agenet-like_dom"/>
</dbReference>
<feature type="compositionally biased region" description="Low complexity" evidence="1">
    <location>
        <begin position="292"/>
        <end position="303"/>
    </location>
</feature>
<proteinExistence type="predicted"/>
<reference evidence="3" key="2">
    <citation type="journal article" date="2015" name="Data Brief">
        <title>Shoot transcriptome of the giant reed, Arundo donax.</title>
        <authorList>
            <person name="Barrero R.A."/>
            <person name="Guerrero F.D."/>
            <person name="Moolhuijzen P."/>
            <person name="Goolsby J.A."/>
            <person name="Tidwell J."/>
            <person name="Bellgard S.E."/>
            <person name="Bellgard M.I."/>
        </authorList>
    </citation>
    <scope>NUCLEOTIDE SEQUENCE</scope>
    <source>
        <tissue evidence="3">Shoot tissue taken approximately 20 cm above the soil surface</tissue>
    </source>
</reference>
<evidence type="ECO:0000313" key="3">
    <source>
        <dbReference type="EMBL" id="JAD87273.1"/>
    </source>
</evidence>
<dbReference type="PANTHER" id="PTHR36805">
    <property type="entry name" value="AGENET DOMAIN-CONTAINING PROTEIN"/>
    <property type="match status" value="1"/>
</dbReference>
<organism evidence="3">
    <name type="scientific">Arundo donax</name>
    <name type="common">Giant reed</name>
    <name type="synonym">Donax arundinaceus</name>
    <dbReference type="NCBI Taxonomy" id="35708"/>
    <lineage>
        <taxon>Eukaryota</taxon>
        <taxon>Viridiplantae</taxon>
        <taxon>Streptophyta</taxon>
        <taxon>Embryophyta</taxon>
        <taxon>Tracheophyta</taxon>
        <taxon>Spermatophyta</taxon>
        <taxon>Magnoliopsida</taxon>
        <taxon>Liliopsida</taxon>
        <taxon>Poales</taxon>
        <taxon>Poaceae</taxon>
        <taxon>PACMAD clade</taxon>
        <taxon>Arundinoideae</taxon>
        <taxon>Arundineae</taxon>
        <taxon>Arundo</taxon>
    </lineage>
</organism>
<sequence>MDIMLPFTVGDVVESRSFLPGYRGAWFRSKISLMCIRQGHLECLLEYIDYPDEKKTWTRLYKVPPGCRKQSRMIMLRPAFPQWYWENKRPDQLPKTDVIAIVSSPWKVGDLIEWWYTDCYWTGKITELLGDDKAKITLHEQPIGEGGCYDADFKDLRPALDWSLEKGWSVPRSQKNGESWYAAQLITQRADTGSSSSDEDIEQSCDGKEELQNCLNGPSDNTGSKLLATTNDKVLVNNQGGGKEEPLKCLNGASDIPHEVMDSKVELPPSQNGRCCTKSETDSPIANRSESPESLSDGSSSPTSRKRQKTSTEHASVEMPPDTVDDAIMELEKVANKIRRLENLLLSVGSAPSKVVKPSWKFLEKDASAKHK</sequence>
<dbReference type="PANTHER" id="PTHR36805:SF4">
    <property type="entry name" value="AGENET DOMAIN-CONTAINING PROTEIN"/>
    <property type="match status" value="1"/>
</dbReference>
<evidence type="ECO:0000259" key="2">
    <source>
        <dbReference type="SMART" id="SM00743"/>
    </source>
</evidence>